<keyword evidence="3" id="KW-0731">Sigma factor</keyword>
<evidence type="ECO:0000313" key="11">
    <source>
        <dbReference type="Proteomes" id="UP000825179"/>
    </source>
</evidence>
<dbReference type="AlphaFoldDB" id="F5L8R1"/>
<dbReference type="InterPro" id="IPR036388">
    <property type="entry name" value="WH-like_DNA-bd_sf"/>
</dbReference>
<dbReference type="eggNOG" id="COG1595">
    <property type="taxonomic scope" value="Bacteria"/>
</dbReference>
<evidence type="ECO:0000259" key="7">
    <source>
        <dbReference type="Pfam" id="PF08281"/>
    </source>
</evidence>
<dbReference type="CDD" id="cd06171">
    <property type="entry name" value="Sigma70_r4"/>
    <property type="match status" value="1"/>
</dbReference>
<dbReference type="NCBIfam" id="TIGR02937">
    <property type="entry name" value="sigma70-ECF"/>
    <property type="match status" value="1"/>
</dbReference>
<dbReference type="Gene3D" id="1.10.1740.10">
    <property type="match status" value="1"/>
</dbReference>
<dbReference type="SUPFAM" id="SSF88946">
    <property type="entry name" value="Sigma2 domain of RNA polymerase sigma factors"/>
    <property type="match status" value="1"/>
</dbReference>
<dbReference type="SUPFAM" id="SSF88659">
    <property type="entry name" value="Sigma3 and sigma4 domains of RNA polymerase sigma factors"/>
    <property type="match status" value="1"/>
</dbReference>
<dbReference type="Proteomes" id="UP000825179">
    <property type="component" value="Chromosome"/>
</dbReference>
<proteinExistence type="inferred from homology"/>
<evidence type="ECO:0000256" key="3">
    <source>
        <dbReference type="ARBA" id="ARBA00023082"/>
    </source>
</evidence>
<gene>
    <name evidence="8" type="ORF">CathTA2_2216</name>
    <name evidence="9" type="ORF">HUR95_14310</name>
</gene>
<dbReference type="PANTHER" id="PTHR43133:SF8">
    <property type="entry name" value="RNA POLYMERASE SIGMA FACTOR HI_1459-RELATED"/>
    <property type="match status" value="1"/>
</dbReference>
<accession>F5L8R1</accession>
<evidence type="ECO:0000256" key="2">
    <source>
        <dbReference type="ARBA" id="ARBA00023015"/>
    </source>
</evidence>
<evidence type="ECO:0000313" key="10">
    <source>
        <dbReference type="Proteomes" id="UP000010716"/>
    </source>
</evidence>
<keyword evidence="2" id="KW-0805">Transcription regulation</keyword>
<sequence>MPDSELVKRAQEGNQDALLQLLREIESPLYRTAYYMLGHEQDALDMTQEALIRIYQNIHQFEKKAQFKTWAQRIVTNLCIDHFRQKKNTVSTDQHDHLLNQRQYDHVEQTVEQSILKDEIQQAISQLSEQQRAVVVLRYLQDFSYQEIADALDLPLNTVKSHLFRARKELQRLLFPEEEGRLKGGVKS</sequence>
<evidence type="ECO:0000256" key="5">
    <source>
        <dbReference type="ARBA" id="ARBA00023163"/>
    </source>
</evidence>
<dbReference type="InterPro" id="IPR007627">
    <property type="entry name" value="RNA_pol_sigma70_r2"/>
</dbReference>
<dbReference type="InterPro" id="IPR013325">
    <property type="entry name" value="RNA_pol_sigma_r2"/>
</dbReference>
<keyword evidence="4" id="KW-0238">DNA-binding</keyword>
<reference evidence="8 10" key="1">
    <citation type="journal article" date="2011" name="J. Bacteriol.">
        <title>Draft genome sequence of the thermoalkaliphilic Caldalkalibacillus thermarum strain TA2.A1.</title>
        <authorList>
            <person name="Kalamorz F."/>
            <person name="Keis S."/>
            <person name="McMillan D.G."/>
            <person name="Olsson K."/>
            <person name="Stanton J.A."/>
            <person name="Stockwell P."/>
            <person name="Black M.A."/>
            <person name="Klingeman D.M."/>
            <person name="Land M.L."/>
            <person name="Han C.S."/>
            <person name="Martin S.L."/>
            <person name="Becher S.A."/>
            <person name="Peddie C.J."/>
            <person name="Morgan H.W."/>
            <person name="Matthies D."/>
            <person name="Preiss L."/>
            <person name="Meier T."/>
            <person name="Brown S.D."/>
            <person name="Cook G.M."/>
        </authorList>
    </citation>
    <scope>NUCLEOTIDE SEQUENCE [LARGE SCALE GENOMIC DNA]</scope>
    <source>
        <strain evidence="8 10">TA2.A1</strain>
    </source>
</reference>
<dbReference type="GO" id="GO:0006352">
    <property type="term" value="P:DNA-templated transcription initiation"/>
    <property type="evidence" value="ECO:0007669"/>
    <property type="project" value="InterPro"/>
</dbReference>
<dbReference type="GO" id="GO:0016987">
    <property type="term" value="F:sigma factor activity"/>
    <property type="evidence" value="ECO:0007669"/>
    <property type="project" value="UniProtKB-KW"/>
</dbReference>
<feature type="domain" description="RNA polymerase sigma factor 70 region 4 type 2" evidence="7">
    <location>
        <begin position="118"/>
        <end position="170"/>
    </location>
</feature>
<keyword evidence="11" id="KW-1185">Reference proteome</keyword>
<name>F5L8R1_CALTT</name>
<dbReference type="PANTHER" id="PTHR43133">
    <property type="entry name" value="RNA POLYMERASE ECF-TYPE SIGMA FACTO"/>
    <property type="match status" value="1"/>
</dbReference>
<dbReference type="InterPro" id="IPR039425">
    <property type="entry name" value="RNA_pol_sigma-70-like"/>
</dbReference>
<dbReference type="Gene3D" id="1.10.10.10">
    <property type="entry name" value="Winged helix-like DNA-binding domain superfamily/Winged helix DNA-binding domain"/>
    <property type="match status" value="1"/>
</dbReference>
<dbReference type="GO" id="GO:0003677">
    <property type="term" value="F:DNA binding"/>
    <property type="evidence" value="ECO:0007669"/>
    <property type="project" value="UniProtKB-KW"/>
</dbReference>
<evidence type="ECO:0000313" key="8">
    <source>
        <dbReference type="EMBL" id="EGL82300.1"/>
    </source>
</evidence>
<feature type="domain" description="RNA polymerase sigma-70 region 2" evidence="6">
    <location>
        <begin position="24"/>
        <end position="87"/>
    </location>
</feature>
<dbReference type="KEGG" id="cthu:HUR95_14310"/>
<evidence type="ECO:0000259" key="6">
    <source>
        <dbReference type="Pfam" id="PF04542"/>
    </source>
</evidence>
<dbReference type="InterPro" id="IPR014284">
    <property type="entry name" value="RNA_pol_sigma-70_dom"/>
</dbReference>
<dbReference type="Proteomes" id="UP000010716">
    <property type="component" value="Unassembled WGS sequence"/>
</dbReference>
<reference evidence="9" key="3">
    <citation type="submission" date="2021-08" db="EMBL/GenBank/DDBJ databases">
        <authorList>
            <person name="de Jong S."/>
            <person name="van den Broek M."/>
            <person name="Merkel A."/>
            <person name="de la Torre Cortes P."/>
            <person name="Kalamorz F."/>
            <person name="Cook G."/>
            <person name="van Loosdrecht M."/>
            <person name="McMillan D."/>
        </authorList>
    </citation>
    <scope>NUCLEOTIDE SEQUENCE</scope>
    <source>
        <strain evidence="9">TA2.A1</strain>
    </source>
</reference>
<evidence type="ECO:0000256" key="1">
    <source>
        <dbReference type="ARBA" id="ARBA00010641"/>
    </source>
</evidence>
<dbReference type="RefSeq" id="WP_007505524.1">
    <property type="nucleotide sequence ID" value="NZ_AFCE01000152.1"/>
</dbReference>
<evidence type="ECO:0000256" key="4">
    <source>
        <dbReference type="ARBA" id="ARBA00023125"/>
    </source>
</evidence>
<dbReference type="Pfam" id="PF08281">
    <property type="entry name" value="Sigma70_r4_2"/>
    <property type="match status" value="1"/>
</dbReference>
<dbReference type="OrthoDB" id="9782703at2"/>
<evidence type="ECO:0000313" key="9">
    <source>
        <dbReference type="EMBL" id="QZT33409.1"/>
    </source>
</evidence>
<dbReference type="InterPro" id="IPR013249">
    <property type="entry name" value="RNA_pol_sigma70_r4_t2"/>
</dbReference>
<reference evidence="9 11" key="2">
    <citation type="journal article" date="2020" name="Extremophiles">
        <title>Genomic analysis of Caldalkalibacillus thermarum TA2.A1 reveals aerobic alkaliphilic metabolism and evolutionary hallmarks linking alkaliphilic bacteria and plant life.</title>
        <authorList>
            <person name="de Jong S.I."/>
            <person name="van den Broek M.A."/>
            <person name="Merkel A.Y."/>
            <person name="de la Torre Cortes P."/>
            <person name="Kalamorz F."/>
            <person name="Cook G.M."/>
            <person name="van Loosdrecht M.C.M."/>
            <person name="McMillan D.G.G."/>
        </authorList>
    </citation>
    <scope>NUCLEOTIDE SEQUENCE [LARGE SCALE GENOMIC DNA]</scope>
    <source>
        <strain evidence="9 11">TA2.A1</strain>
    </source>
</reference>
<organism evidence="8 10">
    <name type="scientific">Caldalkalibacillus thermarum (strain TA2.A1)</name>
    <dbReference type="NCBI Taxonomy" id="986075"/>
    <lineage>
        <taxon>Bacteria</taxon>
        <taxon>Bacillati</taxon>
        <taxon>Bacillota</taxon>
        <taxon>Bacilli</taxon>
        <taxon>Bacillales</taxon>
        <taxon>Bacillaceae</taxon>
        <taxon>Caldalkalibacillus</taxon>
    </lineage>
</organism>
<dbReference type="InterPro" id="IPR013324">
    <property type="entry name" value="RNA_pol_sigma_r3/r4-like"/>
</dbReference>
<dbReference type="Pfam" id="PF04542">
    <property type="entry name" value="Sigma70_r2"/>
    <property type="match status" value="1"/>
</dbReference>
<dbReference type="EMBL" id="AFCE01000152">
    <property type="protein sequence ID" value="EGL82300.1"/>
    <property type="molecule type" value="Genomic_DNA"/>
</dbReference>
<keyword evidence="5" id="KW-0804">Transcription</keyword>
<dbReference type="EMBL" id="CP082237">
    <property type="protein sequence ID" value="QZT33409.1"/>
    <property type="molecule type" value="Genomic_DNA"/>
</dbReference>
<comment type="similarity">
    <text evidence="1">Belongs to the sigma-70 factor family. ECF subfamily.</text>
</comment>
<protein>
    <submittedName>
        <fullName evidence="9">RNA polymerase sigma factor</fullName>
    </submittedName>
    <submittedName>
        <fullName evidence="8">RNA polymerase, sigma-24 subunit, ECF subfamily</fullName>
    </submittedName>
</protein>